<dbReference type="OrthoDB" id="8236695at2"/>
<dbReference type="SUPFAM" id="SSF48452">
    <property type="entry name" value="TPR-like"/>
    <property type="match status" value="1"/>
</dbReference>
<dbReference type="RefSeq" id="WP_085824787.1">
    <property type="nucleotide sequence ID" value="NZ_FWFP01000018.1"/>
</dbReference>
<dbReference type="AlphaFoldDB" id="A0A1X7AEX6"/>
<evidence type="ECO:0000313" key="1">
    <source>
        <dbReference type="EMBL" id="SLN76181.1"/>
    </source>
</evidence>
<organism evidence="1 2">
    <name type="scientific">Ruegeria meonggei</name>
    <dbReference type="NCBI Taxonomy" id="1446476"/>
    <lineage>
        <taxon>Bacteria</taxon>
        <taxon>Pseudomonadati</taxon>
        <taxon>Pseudomonadota</taxon>
        <taxon>Alphaproteobacteria</taxon>
        <taxon>Rhodobacterales</taxon>
        <taxon>Roseobacteraceae</taxon>
        <taxon>Ruegeria</taxon>
    </lineage>
</organism>
<gene>
    <name evidence="1" type="ORF">RUM8411_04350</name>
</gene>
<keyword evidence="2" id="KW-1185">Reference proteome</keyword>
<proteinExistence type="predicted"/>
<sequence length="82" mass="8999">MAYWVSGYHEGGIREGETAVALNPNNSLAHAQLGCSLGFSGTEYHARAIEHSNQAIRLGPRDIWVHLPHSHLGLYAIMAGRY</sequence>
<dbReference type="InterPro" id="IPR011990">
    <property type="entry name" value="TPR-like_helical_dom_sf"/>
</dbReference>
<protein>
    <submittedName>
        <fullName evidence="1">Uncharacterized protein</fullName>
    </submittedName>
</protein>
<dbReference type="Gene3D" id="1.25.40.10">
    <property type="entry name" value="Tetratricopeptide repeat domain"/>
    <property type="match status" value="1"/>
</dbReference>
<dbReference type="EMBL" id="FWFP01000018">
    <property type="protein sequence ID" value="SLN76181.1"/>
    <property type="molecule type" value="Genomic_DNA"/>
</dbReference>
<name>A0A1X7AEX6_9RHOB</name>
<evidence type="ECO:0000313" key="2">
    <source>
        <dbReference type="Proteomes" id="UP000193778"/>
    </source>
</evidence>
<dbReference type="Proteomes" id="UP000193778">
    <property type="component" value="Unassembled WGS sequence"/>
</dbReference>
<reference evidence="2" key="1">
    <citation type="submission" date="2017-03" db="EMBL/GenBank/DDBJ databases">
        <authorList>
            <person name="Rodrigo-Torres L."/>
            <person name="Arahal R.D."/>
            <person name="Lucena T."/>
        </authorList>
    </citation>
    <scope>NUCLEOTIDE SEQUENCE [LARGE SCALE GENOMIC DNA]</scope>
    <source>
        <strain evidence="2">CECT 8411</strain>
    </source>
</reference>
<accession>A0A1X7AEX6</accession>